<dbReference type="PROSITE" id="PS50002">
    <property type="entry name" value="SH3"/>
    <property type="match status" value="5"/>
</dbReference>
<dbReference type="InterPro" id="IPR013154">
    <property type="entry name" value="ADH-like_N"/>
</dbReference>
<evidence type="ECO:0000259" key="11">
    <source>
        <dbReference type="PROSITE" id="PS50002"/>
    </source>
</evidence>
<dbReference type="Proteomes" id="UP000289886">
    <property type="component" value="Unassembled WGS sequence"/>
</dbReference>
<dbReference type="SUPFAM" id="SSF47473">
    <property type="entry name" value="EF-hand"/>
    <property type="match status" value="2"/>
</dbReference>
<evidence type="ECO:0000256" key="2">
    <source>
        <dbReference type="ARBA" id="ARBA00008209"/>
    </source>
</evidence>
<feature type="compositionally biased region" description="Basic and acidic residues" evidence="10">
    <location>
        <begin position="605"/>
        <end position="730"/>
    </location>
</feature>
<dbReference type="InterPro" id="IPR035739">
    <property type="entry name" value="Intersectin-2_SH3_3"/>
</dbReference>
<dbReference type="FunFam" id="2.30.30.40:FF:000024">
    <property type="entry name" value="Intersectin 1"/>
    <property type="match status" value="1"/>
</dbReference>
<evidence type="ECO:0000259" key="13">
    <source>
        <dbReference type="PROSITE" id="PS50031"/>
    </source>
</evidence>
<dbReference type="SUPFAM" id="SSF50129">
    <property type="entry name" value="GroES-like"/>
    <property type="match status" value="1"/>
</dbReference>
<dbReference type="FunFam" id="1.10.238.10:FF:000055">
    <property type="entry name" value="Intersectin-1 isoform 1"/>
    <property type="match status" value="1"/>
</dbReference>
<dbReference type="CDD" id="cd00160">
    <property type="entry name" value="RhoGEF"/>
    <property type="match status" value="1"/>
</dbReference>
<dbReference type="InterPro" id="IPR001849">
    <property type="entry name" value="PH_domain"/>
</dbReference>
<protein>
    <submittedName>
        <fullName evidence="15">Intersectin-2</fullName>
    </submittedName>
</protein>
<dbReference type="PRINTS" id="PR00452">
    <property type="entry name" value="SH3DOMAIN"/>
</dbReference>
<dbReference type="PANTHER" id="PTHR46006:SF6">
    <property type="entry name" value="INTERSECTIN-2 ISOFORM X1"/>
    <property type="match status" value="1"/>
</dbReference>
<dbReference type="SUPFAM" id="SSF50729">
    <property type="entry name" value="PH domain-like"/>
    <property type="match status" value="1"/>
</dbReference>
<feature type="compositionally biased region" description="Polar residues" evidence="10">
    <location>
        <begin position="261"/>
        <end position="270"/>
    </location>
</feature>
<keyword evidence="3 8" id="KW-0728">SH3 domain</keyword>
<evidence type="ECO:0000256" key="9">
    <source>
        <dbReference type="SAM" id="Coils"/>
    </source>
</evidence>
<dbReference type="Pfam" id="PF00107">
    <property type="entry name" value="ADH_zinc_N"/>
    <property type="match status" value="1"/>
</dbReference>
<dbReference type="InterPro" id="IPR035738">
    <property type="entry name" value="Intersectin-2_SH3_2"/>
</dbReference>
<dbReference type="Gene3D" id="1.20.900.10">
    <property type="entry name" value="Dbl homology (DH) domain"/>
    <property type="match status" value="1"/>
</dbReference>
<dbReference type="GO" id="GO:0019722">
    <property type="term" value="P:calcium-mediated signaling"/>
    <property type="evidence" value="ECO:0007669"/>
    <property type="project" value="InterPro"/>
</dbReference>
<dbReference type="PANTHER" id="PTHR46006">
    <property type="entry name" value="RHO GUANINE NUCLEOTIDE EXCHANGE FACTOR AT 64C, ISOFORM A"/>
    <property type="match status" value="1"/>
</dbReference>
<evidence type="ECO:0000256" key="8">
    <source>
        <dbReference type="PROSITE-ProRule" id="PRU00192"/>
    </source>
</evidence>
<dbReference type="SMART" id="SM00326">
    <property type="entry name" value="SH3"/>
    <property type="match status" value="5"/>
</dbReference>
<reference evidence="15 16" key="1">
    <citation type="submission" date="2019-01" db="EMBL/GenBank/DDBJ databases">
        <title>Draft Genome and Complete Hox-Cluster Characterization of the Sterlet Sturgeon (Acipenser ruthenus).</title>
        <authorList>
            <person name="Wei Q."/>
        </authorList>
    </citation>
    <scope>NUCLEOTIDE SEQUENCE [LARGE SCALE GENOMIC DNA]</scope>
    <source>
        <strain evidence="15">WHYD16114868_AA</strain>
        <tissue evidence="15">Blood</tissue>
    </source>
</reference>
<evidence type="ECO:0000256" key="6">
    <source>
        <dbReference type="ARBA" id="ARBA00022837"/>
    </source>
</evidence>
<feature type="domain" description="SH3" evidence="11">
    <location>
        <begin position="991"/>
        <end position="1049"/>
    </location>
</feature>
<feature type="region of interest" description="Disordered" evidence="10">
    <location>
        <begin position="605"/>
        <end position="744"/>
    </location>
</feature>
<dbReference type="Gene3D" id="3.30.70.330">
    <property type="match status" value="1"/>
</dbReference>
<dbReference type="InterPro" id="IPR002048">
    <property type="entry name" value="EF_hand_dom"/>
</dbReference>
<comment type="function">
    <text evidence="7">Inhibits calcineurin-dependent transcriptional responses by binding to the catalytic domain of calcineurin A. Could play a role during central nervous system development.</text>
</comment>
<dbReference type="InterPro" id="IPR000219">
    <property type="entry name" value="DH_dom"/>
</dbReference>
<dbReference type="Pfam" id="PF08240">
    <property type="entry name" value="ADH_N"/>
    <property type="match status" value="1"/>
</dbReference>
<evidence type="ECO:0000256" key="10">
    <source>
        <dbReference type="SAM" id="MobiDB-lite"/>
    </source>
</evidence>
<dbReference type="GO" id="GO:0035025">
    <property type="term" value="P:positive regulation of Rho protein signal transduction"/>
    <property type="evidence" value="ECO:0007669"/>
    <property type="project" value="TreeGrafter"/>
</dbReference>
<dbReference type="CDD" id="cd11990">
    <property type="entry name" value="SH3_Intersectin2_2"/>
    <property type="match status" value="1"/>
</dbReference>
<dbReference type="Pfam" id="PF14604">
    <property type="entry name" value="SH3_9"/>
    <property type="match status" value="1"/>
</dbReference>
<feature type="compositionally biased region" description="Low complexity" evidence="10">
    <location>
        <begin position="844"/>
        <end position="864"/>
    </location>
</feature>
<dbReference type="SMART" id="SM00829">
    <property type="entry name" value="PKS_ER"/>
    <property type="match status" value="1"/>
</dbReference>
<keyword evidence="16" id="KW-1185">Reference proteome</keyword>
<dbReference type="InterPro" id="IPR036028">
    <property type="entry name" value="SH3-like_dom_sf"/>
</dbReference>
<dbReference type="InterPro" id="IPR012677">
    <property type="entry name" value="Nucleotide-bd_a/b_plait_sf"/>
</dbReference>
<dbReference type="InterPro" id="IPR001452">
    <property type="entry name" value="SH3_domain"/>
</dbReference>
<evidence type="ECO:0000256" key="1">
    <source>
        <dbReference type="ARBA" id="ARBA00004496"/>
    </source>
</evidence>
<evidence type="ECO:0000259" key="14">
    <source>
        <dbReference type="PROSITE" id="PS50222"/>
    </source>
</evidence>
<dbReference type="Gene3D" id="1.10.238.10">
    <property type="entry name" value="EF-hand"/>
    <property type="match status" value="2"/>
</dbReference>
<dbReference type="Gene3D" id="3.90.180.10">
    <property type="entry name" value="Medium-chain alcohol dehydrogenases, catalytic domain"/>
    <property type="match status" value="1"/>
</dbReference>
<dbReference type="SUPFAM" id="SSF51735">
    <property type="entry name" value="NAD(P)-binding Rossmann-fold domains"/>
    <property type="match status" value="1"/>
</dbReference>
<feature type="domain" description="EH" evidence="13">
    <location>
        <begin position="21"/>
        <end position="113"/>
    </location>
</feature>
<accession>A0A444TXT4</accession>
<proteinExistence type="inferred from homology"/>
<dbReference type="InterPro" id="IPR051480">
    <property type="entry name" value="Endocytic_GEF_Adapter"/>
</dbReference>
<dbReference type="PRINTS" id="PR00499">
    <property type="entry name" value="P67PHOX"/>
</dbReference>
<feature type="region of interest" description="Disordered" evidence="10">
    <location>
        <begin position="1100"/>
        <end position="1128"/>
    </location>
</feature>
<feature type="domain" description="EF-hand" evidence="14">
    <location>
        <begin position="53"/>
        <end position="88"/>
    </location>
</feature>
<feature type="compositionally biased region" description="Polar residues" evidence="10">
    <location>
        <begin position="735"/>
        <end position="744"/>
    </location>
</feature>
<dbReference type="Pfam" id="PF04847">
    <property type="entry name" value="Calcipressin"/>
    <property type="match status" value="1"/>
</dbReference>
<dbReference type="FunFam" id="1.20.900.10:FF:000011">
    <property type="entry name" value="Intersectin 1"/>
    <property type="match status" value="1"/>
</dbReference>
<evidence type="ECO:0000256" key="7">
    <source>
        <dbReference type="ARBA" id="ARBA00024927"/>
    </source>
</evidence>
<dbReference type="InterPro" id="IPR000261">
    <property type="entry name" value="EH_dom"/>
</dbReference>
<feature type="domain" description="EF-hand" evidence="14">
    <location>
        <begin position="198"/>
        <end position="233"/>
    </location>
</feature>
<evidence type="ECO:0000256" key="3">
    <source>
        <dbReference type="ARBA" id="ARBA00022443"/>
    </source>
</evidence>
<dbReference type="GO" id="GO:0005509">
    <property type="term" value="F:calcium ion binding"/>
    <property type="evidence" value="ECO:0007669"/>
    <property type="project" value="InterPro"/>
</dbReference>
<dbReference type="PROSITE" id="PS00741">
    <property type="entry name" value="DH_1"/>
    <property type="match status" value="1"/>
</dbReference>
<feature type="domain" description="SH3" evidence="11">
    <location>
        <begin position="1051"/>
        <end position="1115"/>
    </location>
</feature>
<feature type="region of interest" description="Disordered" evidence="10">
    <location>
        <begin position="838"/>
        <end position="872"/>
    </location>
</feature>
<dbReference type="PROSITE" id="PS50031">
    <property type="entry name" value="EH"/>
    <property type="match status" value="2"/>
</dbReference>
<feature type="domain" description="SH3" evidence="11">
    <location>
        <begin position="911"/>
        <end position="969"/>
    </location>
</feature>
<dbReference type="Pfam" id="PF07653">
    <property type="entry name" value="SH3_2"/>
    <property type="match status" value="2"/>
</dbReference>
<evidence type="ECO:0000256" key="4">
    <source>
        <dbReference type="ARBA" id="ARBA00022490"/>
    </source>
</evidence>
<dbReference type="InterPro" id="IPR013149">
    <property type="entry name" value="ADH-like_C"/>
</dbReference>
<keyword evidence="4" id="KW-0963">Cytoplasm</keyword>
<dbReference type="PROSITE" id="PS50010">
    <property type="entry name" value="DH_2"/>
    <property type="match status" value="1"/>
</dbReference>
<dbReference type="GO" id="GO:0016491">
    <property type="term" value="F:oxidoreductase activity"/>
    <property type="evidence" value="ECO:0007669"/>
    <property type="project" value="InterPro"/>
</dbReference>
<dbReference type="InterPro" id="IPR001331">
    <property type="entry name" value="GDS_CDC24_CS"/>
</dbReference>
<feature type="coiled-coil region" evidence="9">
    <location>
        <begin position="457"/>
        <end position="484"/>
    </location>
</feature>
<feature type="compositionally biased region" description="Low complexity" evidence="10">
    <location>
        <begin position="139"/>
        <end position="151"/>
    </location>
</feature>
<dbReference type="InterPro" id="IPR035740">
    <property type="entry name" value="Intersectin-2_SH3_4"/>
</dbReference>
<dbReference type="CDD" id="cd00052">
    <property type="entry name" value="EH"/>
    <property type="match status" value="2"/>
</dbReference>
<dbReference type="PROSITE" id="PS00018">
    <property type="entry name" value="EF_HAND_1"/>
    <property type="match status" value="1"/>
</dbReference>
<evidence type="ECO:0000256" key="5">
    <source>
        <dbReference type="ARBA" id="ARBA00022723"/>
    </source>
</evidence>
<feature type="domain" description="SH3" evidence="11">
    <location>
        <begin position="1129"/>
        <end position="1188"/>
    </location>
</feature>
<dbReference type="InterPro" id="IPR006931">
    <property type="entry name" value="Calcipressin"/>
</dbReference>
<dbReference type="SUPFAM" id="SSF54928">
    <property type="entry name" value="RNA-binding domain, RBD"/>
    <property type="match status" value="1"/>
</dbReference>
<evidence type="ECO:0000313" key="15">
    <source>
        <dbReference type="EMBL" id="RXM27753.1"/>
    </source>
</evidence>
<dbReference type="InterPro" id="IPR036291">
    <property type="entry name" value="NAD(P)-bd_dom_sf"/>
</dbReference>
<comment type="subcellular location">
    <subcellularLocation>
        <location evidence="1">Cytoplasm</location>
    </subcellularLocation>
</comment>
<feature type="region of interest" description="Disordered" evidence="10">
    <location>
        <begin position="1959"/>
        <end position="1989"/>
    </location>
</feature>
<keyword evidence="6" id="KW-0106">Calcium</keyword>
<dbReference type="InterPro" id="IPR018247">
    <property type="entry name" value="EF_Hand_1_Ca_BS"/>
</dbReference>
<dbReference type="GO" id="GO:0005085">
    <property type="term" value="F:guanyl-nucleotide exchange factor activity"/>
    <property type="evidence" value="ECO:0007669"/>
    <property type="project" value="InterPro"/>
</dbReference>
<dbReference type="InterPro" id="IPR035899">
    <property type="entry name" value="DBL_dom_sf"/>
</dbReference>
<dbReference type="Pfam" id="PF16652">
    <property type="entry name" value="PH_13"/>
    <property type="match status" value="1"/>
</dbReference>
<dbReference type="SUPFAM" id="SSF50044">
    <property type="entry name" value="SH3-domain"/>
    <property type="match status" value="5"/>
</dbReference>
<dbReference type="InterPro" id="IPR020843">
    <property type="entry name" value="ER"/>
</dbReference>
<dbReference type="InterPro" id="IPR011993">
    <property type="entry name" value="PH-like_dom_sf"/>
</dbReference>
<dbReference type="SMART" id="SM00325">
    <property type="entry name" value="RhoGEF"/>
    <property type="match status" value="1"/>
</dbReference>
<dbReference type="SMART" id="SM00027">
    <property type="entry name" value="EH"/>
    <property type="match status" value="2"/>
</dbReference>
<dbReference type="CDD" id="cd11994">
    <property type="entry name" value="SH3_Intersectin2_4"/>
    <property type="match status" value="1"/>
</dbReference>
<comment type="caution">
    <text evidence="15">The sequence shown here is derived from an EMBL/GenBank/DDBJ whole genome shotgun (WGS) entry which is preliminary data.</text>
</comment>
<dbReference type="Pfam" id="PF12763">
    <property type="entry name" value="EH"/>
    <property type="match status" value="2"/>
</dbReference>
<evidence type="ECO:0000259" key="12">
    <source>
        <dbReference type="PROSITE" id="PS50010"/>
    </source>
</evidence>
<sequence length="1989" mass="226837">MAQFPTAMNGGPNMWAITPEERSKHDKQFNSLLPVMGFVTGDQARRFFLQSGLPAAVLAEIWALADMNKDGKMDQQEFSIAMKLIKLKLQGQLLPSTLPSVMKQQPVPSPLMSSRFGRDIFLLAVFYDLDKLCKTDHCSNSSSTTSLTGNSPKTGSGDWAVPQSSRLKYRQMFNSLDKAMTGYLSGPQARNALVASNLTQTQLATIWNLADIDRDGKLKAEEFILAMHLVDMAKTGQPLPLSLPPDFMPPSFRGGKWGDTVNGTVPTYQGIQGIPEEPAEPPQKISQVTFEDKRKENYQRGNAELEKRRQLLQEQQQREQERRTRKAQEERERWEREQQEKERKRQLEQERRIERQREIERQKEEERRKEMERREAAKQELERQRKQEWEQTRRQELLNQRNREQEDIVRLKAKKKSLEMELEAVGDKHKQISGRLHDVQNKKVVQKSELDLINQKQDRRIMEINNLQQQLEDYQRKLTQLVPEQQMLTERLKNTNLNNVQTTPLTTLMRSQSEKDVSCRMLKEQLDALEKETSSKLSEMEVFNNELKDLRQSQSKQQRGLEELYKIKEEKLREIERRKEQELLQKRKAEEEAIRKAKQEKDNLWREKVRREEEARQKRMQEERSQKLQQEEELEAEARLREAQEGAMREQREAEEMLRKEEEERRRQAQDRREKEEEQRRQAQARREAEEEQRRQVRLQREAEEEKRRQEQRQPHKEEDKSEEAEERRRQQQQNSENFSKINLQEKISSMLKGFDERGSMTSLSGHRTSAVLVTYRALYPFEARNLDELAFSASDLIEVDETTIGGEPGWLYGSLQGHTGWFPANYVEKVAEKEVPSASKTALLPPTVSKSSTSLSSGPLSPSKTKDETGFQQNQSLASMSGSIAWQKSAFTPTVPPGSVSPEHSQGQVVDHLQAQALCSWTAKKDNHLNFSKDDIITVLEQQDNWWLGELQGAKGWFPKSYVKVMPGSKVQNDPIYATVSVDTSTSAQDVAEEYVAIYTYESPEPGDLTFHEGDTILVTQREGEWWSGCIDNRTGIFPSNYVKPKDMELPQEIVQVTTAYTATGSEQLSLAPGQLILILNKNPTGWWQGELQARGKKRQKGWFPGSHVKPLGASSDKTTPAPPPAPTPVCQVIAKYDYAAMNEDELSFSKGQLISVLNKDDSDWWKGELNGAAGLFPSNYVQMTTESDPSQQWCADLTSLDTMSPMERKRQGYIHELIETEERYINDLQLVVEVFQKPMTESGKLTESEMGMIFVNWKELIMSNTELLKALRERKKMDGEKMPVQMIGDVLAAELSHMQAYIRFCSCQLNGAAILQQKTDEEPEFKDFLKRLATDPGCKGMPLSSFLLKPMQRITRYPLIIKNVQENTPETHRDYTYLRQAMERAEELCSQVNEGVREKENSDRLEWIQTHIQCDGLTEQLTFNSLTNCLGPRKLLHSGKLYKTKSNKELYGFLFNDFLLLTYTNKQFGSDKLFSPKSNSQFKMYKTTILLNEVLVKLPTDPSSDEPIFHISHIDRVYTLKTENINERISINGQVGLKGEMLAVYTDAPGGPENLYLKKVPRPEPGNRDVLIKVRASALNRADLLQRRGRYPPPPGASTILGLEAAGDVSGLGAGCRGSWSVGDRVMALLSGGGNAQYVTVPEDHVMAIPNHMTFSQAAAIPEAWLTAYQLLHLVAEVQKGETVLIHAGASGVGTAAIQLCRLAGAVPIVTAGSPGKLKMAAELGAAAGFNYKEEDFSENTLAFTKGMKGETFFRGMRDTSFYRDFRLLEGGRVFIPQHMDRQYALGANFHQIIDFNDLPTSLFACNVHQSVFEGKNGKEHFESLFLAYDEHVTFQLFKSFRRVRINFSNPKVAASARIELHETQFRGKKLKLYFAQVQNPSTDGVNLHLAPPKPSKQFLISPPSSPPVAWQQIDDATPVINYDLLYAVAKLGPGEKYELHAGTESTPSVVVHICDSDNEEEEEPKNCPKPKIVQTRRPDLPMTMPH</sequence>
<gene>
    <name evidence="15" type="ORF">EOD39_2876</name>
</gene>
<dbReference type="GO" id="GO:0005737">
    <property type="term" value="C:cytoplasm"/>
    <property type="evidence" value="ECO:0007669"/>
    <property type="project" value="UniProtKB-SubCell"/>
</dbReference>
<dbReference type="Gene3D" id="2.30.29.30">
    <property type="entry name" value="Pleckstrin-homology domain (PH domain)/Phosphotyrosine-binding domain (PTB)"/>
    <property type="match status" value="1"/>
</dbReference>
<feature type="compositionally biased region" description="Basic and acidic residues" evidence="10">
    <location>
        <begin position="290"/>
        <end position="386"/>
    </location>
</feature>
<dbReference type="SMART" id="SM00054">
    <property type="entry name" value="EFh"/>
    <property type="match status" value="2"/>
</dbReference>
<comment type="similarity">
    <text evidence="2">Belongs to the RCAN family.</text>
</comment>
<dbReference type="Pfam" id="PF00018">
    <property type="entry name" value="SH3_1"/>
    <property type="match status" value="2"/>
</dbReference>
<dbReference type="FunFam" id="2.30.30.40:FF:000041">
    <property type="entry name" value="Intersectin 1"/>
    <property type="match status" value="1"/>
</dbReference>
<feature type="domain" description="SH3" evidence="11">
    <location>
        <begin position="771"/>
        <end position="833"/>
    </location>
</feature>
<dbReference type="InterPro" id="IPR011032">
    <property type="entry name" value="GroES-like_sf"/>
</dbReference>
<dbReference type="SUPFAM" id="SSF48065">
    <property type="entry name" value="DBL homology domain (DH-domain)"/>
    <property type="match status" value="1"/>
</dbReference>
<dbReference type="CDD" id="cd05276">
    <property type="entry name" value="p53_inducible_oxidoreductase"/>
    <property type="match status" value="1"/>
</dbReference>
<evidence type="ECO:0000313" key="16">
    <source>
        <dbReference type="Proteomes" id="UP000289886"/>
    </source>
</evidence>
<dbReference type="CDD" id="cd22249">
    <property type="entry name" value="UDM1_RNF168_RNF169-like"/>
    <property type="match status" value="1"/>
</dbReference>
<keyword evidence="5" id="KW-0479">Metal-binding</keyword>
<keyword evidence="9" id="KW-0175">Coiled coil</keyword>
<feature type="region of interest" description="Disordered" evidence="10">
    <location>
        <begin position="255"/>
        <end position="386"/>
    </location>
</feature>
<dbReference type="EMBL" id="SCEB01215776">
    <property type="protein sequence ID" value="RXM27753.1"/>
    <property type="molecule type" value="Genomic_DNA"/>
</dbReference>
<dbReference type="Pfam" id="PF00621">
    <property type="entry name" value="RhoGEF"/>
    <property type="match status" value="1"/>
</dbReference>
<feature type="domain" description="DH" evidence="12">
    <location>
        <begin position="1211"/>
        <end position="1397"/>
    </location>
</feature>
<dbReference type="CDD" id="cd11992">
    <property type="entry name" value="SH3_Intersectin2_3"/>
    <property type="match status" value="1"/>
</dbReference>
<dbReference type="Gene3D" id="3.40.50.720">
    <property type="entry name" value="NAD(P)-binding Rossmann-like Domain"/>
    <property type="match status" value="1"/>
</dbReference>
<dbReference type="PROSITE" id="PS50222">
    <property type="entry name" value="EF_HAND_2"/>
    <property type="match status" value="2"/>
</dbReference>
<feature type="domain" description="EH" evidence="13">
    <location>
        <begin position="165"/>
        <end position="254"/>
    </location>
</feature>
<organism evidence="15 16">
    <name type="scientific">Acipenser ruthenus</name>
    <name type="common">Sterlet sturgeon</name>
    <dbReference type="NCBI Taxonomy" id="7906"/>
    <lineage>
        <taxon>Eukaryota</taxon>
        <taxon>Metazoa</taxon>
        <taxon>Chordata</taxon>
        <taxon>Craniata</taxon>
        <taxon>Vertebrata</taxon>
        <taxon>Euteleostomi</taxon>
        <taxon>Actinopterygii</taxon>
        <taxon>Chondrostei</taxon>
        <taxon>Acipenseriformes</taxon>
        <taxon>Acipenseridae</taxon>
        <taxon>Acipenser</taxon>
    </lineage>
</organism>
<dbReference type="FunFam" id="3.30.70.330:FF:000092">
    <property type="entry name" value="Calcipressin-2 isoform 2"/>
    <property type="match status" value="1"/>
</dbReference>
<dbReference type="InterPro" id="IPR011992">
    <property type="entry name" value="EF-hand-dom_pair"/>
</dbReference>
<name>A0A444TXT4_ACIRT</name>
<feature type="region of interest" description="Disordered" evidence="10">
    <location>
        <begin position="138"/>
        <end position="161"/>
    </location>
</feature>
<dbReference type="Gene3D" id="2.30.30.40">
    <property type="entry name" value="SH3 Domains"/>
    <property type="match status" value="5"/>
</dbReference>
<dbReference type="InterPro" id="IPR014189">
    <property type="entry name" value="Quinone_OxRdtase_PIG3"/>
</dbReference>
<dbReference type="InterPro" id="IPR035979">
    <property type="entry name" value="RBD_domain_sf"/>
</dbReference>
<dbReference type="GO" id="GO:0003676">
    <property type="term" value="F:nucleic acid binding"/>
    <property type="evidence" value="ECO:0007669"/>
    <property type="project" value="InterPro"/>
</dbReference>